<keyword evidence="3" id="KW-1185">Reference proteome</keyword>
<name>A0A1J4MW45_9CRYT</name>
<dbReference type="Proteomes" id="UP000186804">
    <property type="component" value="Unassembled WGS sequence"/>
</dbReference>
<protein>
    <submittedName>
        <fullName evidence="2">Uncharacterized protein</fullName>
    </submittedName>
</protein>
<feature type="compositionally biased region" description="Basic residues" evidence="1">
    <location>
        <begin position="75"/>
        <end position="89"/>
    </location>
</feature>
<dbReference type="GeneID" id="92366307"/>
<comment type="caution">
    <text evidence="2">The sequence shown here is derived from an EMBL/GenBank/DDBJ whole genome shotgun (WGS) entry which is preliminary data.</text>
</comment>
<proteinExistence type="predicted"/>
<evidence type="ECO:0000313" key="3">
    <source>
        <dbReference type="Proteomes" id="UP000186804"/>
    </source>
</evidence>
<feature type="compositionally biased region" description="Acidic residues" evidence="1">
    <location>
        <begin position="259"/>
        <end position="268"/>
    </location>
</feature>
<organism evidence="2 3">
    <name type="scientific">Cryptosporidium andersoni</name>
    <dbReference type="NCBI Taxonomy" id="117008"/>
    <lineage>
        <taxon>Eukaryota</taxon>
        <taxon>Sar</taxon>
        <taxon>Alveolata</taxon>
        <taxon>Apicomplexa</taxon>
        <taxon>Conoidasida</taxon>
        <taxon>Coccidia</taxon>
        <taxon>Eucoccidiorida</taxon>
        <taxon>Eimeriorina</taxon>
        <taxon>Cryptosporidiidae</taxon>
        <taxon>Cryptosporidium</taxon>
    </lineage>
</organism>
<evidence type="ECO:0000313" key="2">
    <source>
        <dbReference type="EMBL" id="OII77141.1"/>
    </source>
</evidence>
<accession>A0A1J4MW45</accession>
<feature type="region of interest" description="Disordered" evidence="1">
    <location>
        <begin position="238"/>
        <end position="290"/>
    </location>
</feature>
<dbReference type="AlphaFoldDB" id="A0A1J4MW45"/>
<feature type="compositionally biased region" description="Basic and acidic residues" evidence="1">
    <location>
        <begin position="174"/>
        <end position="183"/>
    </location>
</feature>
<feature type="compositionally biased region" description="Basic residues" evidence="1">
    <location>
        <begin position="140"/>
        <end position="173"/>
    </location>
</feature>
<dbReference type="VEuPathDB" id="CryptoDB:cand_021230"/>
<feature type="compositionally biased region" description="Basic and acidic residues" evidence="1">
    <location>
        <begin position="90"/>
        <end position="139"/>
    </location>
</feature>
<gene>
    <name evidence="2" type="ORF">cand_021230</name>
</gene>
<feature type="compositionally biased region" description="Gly residues" evidence="1">
    <location>
        <begin position="244"/>
        <end position="254"/>
    </location>
</feature>
<dbReference type="RefSeq" id="XP_067068987.1">
    <property type="nucleotide sequence ID" value="XM_067212353.1"/>
</dbReference>
<feature type="region of interest" description="Disordered" evidence="1">
    <location>
        <begin position="75"/>
        <end position="183"/>
    </location>
</feature>
<reference evidence="2 3" key="1">
    <citation type="submission" date="2016-10" db="EMBL/GenBank/DDBJ databases">
        <title>Reductive evolution of mitochondrial metabolism and differential evolution of invasion-related proteins in Cryptosporidium.</title>
        <authorList>
            <person name="Liu S."/>
            <person name="Roellig D.M."/>
            <person name="Guo Y."/>
            <person name="Li N."/>
            <person name="Frace M.A."/>
            <person name="Tang K."/>
            <person name="Zhang L."/>
            <person name="Feng Y."/>
            <person name="Xiao L."/>
        </authorList>
    </citation>
    <scope>NUCLEOTIDE SEQUENCE [LARGE SCALE GENOMIC DNA]</scope>
    <source>
        <strain evidence="2">30847</strain>
    </source>
</reference>
<sequence length="290" mass="34893">MKIRNIYISSVYILYLVYKYPNYEIKQTNILLPQKISSHINYNTLIPNQYIFNLLEISTFKYSFVELKRRYRDYRDRRKKKHRKIKKVKGKEEEKERKEEEKERKEEEKERKEEEKERKKEGKEEEKEGKEKEKEGKERRKDRREKKMKRGKKDRRGKKMKRGKKEKKEKRTRTKQENDKTRERVIKRLGLLRKHNADSIPSIYDLHSQVLSLSHNNDELQSQVEKLQKEVEVLRSSSVPLTQGIGGERVGVGEGVKEEGEEEEEEEKDITNLSKETKPEENIKGLIGSQ</sequence>
<evidence type="ECO:0000256" key="1">
    <source>
        <dbReference type="SAM" id="MobiDB-lite"/>
    </source>
</evidence>
<dbReference type="OrthoDB" id="10558197at2759"/>
<dbReference type="EMBL" id="LRBS01000045">
    <property type="protein sequence ID" value="OII77141.1"/>
    <property type="molecule type" value="Genomic_DNA"/>
</dbReference>